<dbReference type="InterPro" id="IPR014743">
    <property type="entry name" value="Cl-channel_core"/>
</dbReference>
<dbReference type="InterPro" id="IPR001807">
    <property type="entry name" value="ClC"/>
</dbReference>
<dbReference type="PRINTS" id="PR00762">
    <property type="entry name" value="CLCHANNEL"/>
</dbReference>
<feature type="transmembrane region" description="Helical" evidence="12">
    <location>
        <begin position="42"/>
        <end position="62"/>
    </location>
</feature>
<accession>A0ABP1FLN1</accession>
<keyword evidence="16" id="KW-1185">Reference proteome</keyword>
<evidence type="ECO:0000259" key="14">
    <source>
        <dbReference type="PROSITE" id="PS51371"/>
    </source>
</evidence>
<evidence type="ECO:0000256" key="4">
    <source>
        <dbReference type="ARBA" id="ARBA00022692"/>
    </source>
</evidence>
<protein>
    <recommendedName>
        <fullName evidence="12">Chloride channel protein</fullName>
    </recommendedName>
</protein>
<feature type="transmembrane region" description="Helical" evidence="12">
    <location>
        <begin position="325"/>
        <end position="345"/>
    </location>
</feature>
<dbReference type="SUPFAM" id="SSF54631">
    <property type="entry name" value="CBS-domain pair"/>
    <property type="match status" value="1"/>
</dbReference>
<feature type="domain" description="CBS" evidence="14">
    <location>
        <begin position="708"/>
        <end position="766"/>
    </location>
</feature>
<keyword evidence="3 12" id="KW-0813">Transport</keyword>
<comment type="caution">
    <text evidence="15">The sequence shown here is derived from an EMBL/GenBank/DDBJ whole genome shotgun (WGS) entry which is preliminary data.</text>
</comment>
<keyword evidence="8" id="KW-0869">Chloride channel</keyword>
<feature type="compositionally biased region" description="Low complexity" evidence="13">
    <location>
        <begin position="124"/>
        <end position="159"/>
    </location>
</feature>
<dbReference type="EMBL" id="CAXHTA020000002">
    <property type="protein sequence ID" value="CAL5219514.1"/>
    <property type="molecule type" value="Genomic_DNA"/>
</dbReference>
<dbReference type="Pfam" id="PF00571">
    <property type="entry name" value="CBS"/>
    <property type="match status" value="1"/>
</dbReference>
<dbReference type="Proteomes" id="UP001497392">
    <property type="component" value="Unassembled WGS sequence"/>
</dbReference>
<dbReference type="InterPro" id="IPR050368">
    <property type="entry name" value="ClC-type_chloride_channel"/>
</dbReference>
<dbReference type="CDD" id="cd00400">
    <property type="entry name" value="Voltage_gated_ClC"/>
    <property type="match status" value="1"/>
</dbReference>
<feature type="transmembrane region" description="Helical" evidence="12">
    <location>
        <begin position="507"/>
        <end position="532"/>
    </location>
</feature>
<feature type="region of interest" description="Disordered" evidence="13">
    <location>
        <begin position="573"/>
        <end position="682"/>
    </location>
</feature>
<dbReference type="SUPFAM" id="SSF81340">
    <property type="entry name" value="Clc chloride channel"/>
    <property type="match status" value="1"/>
</dbReference>
<dbReference type="InterPro" id="IPR000644">
    <property type="entry name" value="CBS_dom"/>
</dbReference>
<comment type="similarity">
    <text evidence="2 12">Belongs to the chloride channel (TC 2.A.49) family.</text>
</comment>
<dbReference type="PROSITE" id="PS51371">
    <property type="entry name" value="CBS"/>
    <property type="match status" value="1"/>
</dbReference>
<feature type="compositionally biased region" description="Polar residues" evidence="13">
    <location>
        <begin position="612"/>
        <end position="627"/>
    </location>
</feature>
<organism evidence="15 16">
    <name type="scientific">Coccomyxa viridis</name>
    <dbReference type="NCBI Taxonomy" id="1274662"/>
    <lineage>
        <taxon>Eukaryota</taxon>
        <taxon>Viridiplantae</taxon>
        <taxon>Chlorophyta</taxon>
        <taxon>core chlorophytes</taxon>
        <taxon>Trebouxiophyceae</taxon>
        <taxon>Trebouxiophyceae incertae sedis</taxon>
        <taxon>Coccomyxaceae</taxon>
        <taxon>Coccomyxa</taxon>
    </lineage>
</organism>
<feature type="transmembrane region" description="Helical" evidence="12">
    <location>
        <begin position="476"/>
        <end position="501"/>
    </location>
</feature>
<keyword evidence="5 12" id="KW-1133">Transmembrane helix</keyword>
<gene>
    <name evidence="15" type="primary">g1359</name>
    <name evidence="15" type="ORF">VP750_LOCUS1173</name>
</gene>
<keyword evidence="6 12" id="KW-0406">Ion transport</keyword>
<evidence type="ECO:0000313" key="15">
    <source>
        <dbReference type="EMBL" id="CAL5219514.1"/>
    </source>
</evidence>
<comment type="caution">
    <text evidence="12">Lacks conserved residue(s) required for the propagation of feature annotation.</text>
</comment>
<proteinExistence type="inferred from homology"/>
<evidence type="ECO:0000256" key="10">
    <source>
        <dbReference type="ARBA" id="ARBA00023303"/>
    </source>
</evidence>
<dbReference type="InterPro" id="IPR046342">
    <property type="entry name" value="CBS_dom_sf"/>
</dbReference>
<evidence type="ECO:0000256" key="9">
    <source>
        <dbReference type="ARBA" id="ARBA00023214"/>
    </source>
</evidence>
<keyword evidence="9 12" id="KW-0868">Chloride</keyword>
<dbReference type="Pfam" id="PF00654">
    <property type="entry name" value="Voltage_CLC"/>
    <property type="match status" value="1"/>
</dbReference>
<feature type="compositionally biased region" description="Low complexity" evidence="13">
    <location>
        <begin position="667"/>
        <end position="682"/>
    </location>
</feature>
<comment type="subcellular location">
    <subcellularLocation>
        <location evidence="1 12">Membrane</location>
        <topology evidence="1 12">Multi-pass membrane protein</topology>
    </subcellularLocation>
</comment>
<name>A0ABP1FLN1_9CHLO</name>
<evidence type="ECO:0000256" key="11">
    <source>
        <dbReference type="PROSITE-ProRule" id="PRU00703"/>
    </source>
</evidence>
<evidence type="ECO:0000256" key="3">
    <source>
        <dbReference type="ARBA" id="ARBA00022448"/>
    </source>
</evidence>
<evidence type="ECO:0000256" key="6">
    <source>
        <dbReference type="ARBA" id="ARBA00023065"/>
    </source>
</evidence>
<feature type="transmembrane region" description="Helical" evidence="12">
    <location>
        <begin position="446"/>
        <end position="469"/>
    </location>
</feature>
<evidence type="ECO:0000256" key="12">
    <source>
        <dbReference type="RuleBase" id="RU361221"/>
    </source>
</evidence>
<feature type="region of interest" description="Disordered" evidence="13">
    <location>
        <begin position="124"/>
        <end position="179"/>
    </location>
</feature>
<dbReference type="PANTHER" id="PTHR43427:SF6">
    <property type="entry name" value="CHLORIDE CHANNEL PROTEIN CLC-E"/>
    <property type="match status" value="1"/>
</dbReference>
<evidence type="ECO:0000256" key="7">
    <source>
        <dbReference type="ARBA" id="ARBA00023136"/>
    </source>
</evidence>
<evidence type="ECO:0000256" key="2">
    <source>
        <dbReference type="ARBA" id="ARBA00009476"/>
    </source>
</evidence>
<feature type="transmembrane region" description="Helical" evidence="12">
    <location>
        <begin position="281"/>
        <end position="304"/>
    </location>
</feature>
<evidence type="ECO:0000256" key="5">
    <source>
        <dbReference type="ARBA" id="ARBA00022989"/>
    </source>
</evidence>
<keyword evidence="10" id="KW-0407">Ion channel</keyword>
<keyword evidence="7 12" id="KW-0472">Membrane</keyword>
<dbReference type="Gene3D" id="3.10.580.10">
    <property type="entry name" value="CBS-domain"/>
    <property type="match status" value="1"/>
</dbReference>
<evidence type="ECO:0000256" key="13">
    <source>
        <dbReference type="SAM" id="MobiDB-lite"/>
    </source>
</evidence>
<evidence type="ECO:0000313" key="16">
    <source>
        <dbReference type="Proteomes" id="UP001497392"/>
    </source>
</evidence>
<keyword evidence="4 12" id="KW-0812">Transmembrane</keyword>
<keyword evidence="11" id="KW-0129">CBS domain</keyword>
<evidence type="ECO:0000256" key="1">
    <source>
        <dbReference type="ARBA" id="ARBA00004141"/>
    </source>
</evidence>
<dbReference type="Gene3D" id="1.10.3080.10">
    <property type="entry name" value="Clc chloride channel"/>
    <property type="match status" value="1"/>
</dbReference>
<reference evidence="15 16" key="1">
    <citation type="submission" date="2024-06" db="EMBL/GenBank/DDBJ databases">
        <authorList>
            <person name="Kraege A."/>
            <person name="Thomma B."/>
        </authorList>
    </citation>
    <scope>NUCLEOTIDE SEQUENCE [LARGE SCALE GENOMIC DNA]</scope>
</reference>
<dbReference type="PANTHER" id="PTHR43427">
    <property type="entry name" value="CHLORIDE CHANNEL PROTEIN CLC-E"/>
    <property type="match status" value="1"/>
</dbReference>
<evidence type="ECO:0000256" key="8">
    <source>
        <dbReference type="ARBA" id="ARBA00023173"/>
    </source>
</evidence>
<sequence>MIVGGLYSTFVRSSGRSIRRCIRAAAGKGSGPPGLSKDEPEAAVLLVACAIGLVTGGGVVLFNDVIHSIRHLAFQETPVEATHWGRWARHLPLPAEFAVLVAPPLVGGLVVGSLRALTQFDKPGVAAGSSPPSASNPLKAQSGSEGSGKAAAGDHAGAGLPALPSSRQQRSHPLWGRRQKARLQRAASPVLRALAAAITLGSGASLGPEGPSVDIGRSSARALGSLLRSKHRRLFPLIAAGSGAGVAAGFNAPISGVFFAVESVLQKPGAKDEFGDLMDSSVAANSSGLTIAMVLLASVVAAVVSQAGLGASPAFRVPEYQLQSTFELPLVLVLGALCGFVAAAFRVSTQISDRTFTELQSGPASKLPHQAQDILWPTLGGLSTGLIALVYPEVLYQGFGNVNAILEARGSDYAPAVLLQIVAAKVVTTSICQRSGLVGGIYAPSIFMGAALGSAFGGIASALCTPLGFHVTEPQAYALVGVAGMLAALCQLPLTAVLLLFELTHDYFIIIPTLASVGISYWVASFPLASVLEPLSPLSRLLPSAPSSASISASQARSQMMDEVSSAVDDAMTDATPLGRDQGLLESTAQRFVDGEESSLRQSETREESVRYPNSMQRLGRIQSNGLLQGGESGTYGRRGRGLTATISFSGLRPPSNPVPSSYLNGSASAAPSSSSAAQSQAEEPVVGGLSLSKKAQELDNLSVLCALRQSCVMLTPETSLVEALEVMDEAEETVALVLDDNGGLIGVLTKASVVEAISASKATDIASMTQ</sequence>
<feature type="transmembrane region" description="Helical" evidence="12">
    <location>
        <begin position="234"/>
        <end position="261"/>
    </location>
</feature>